<dbReference type="Proteomes" id="UP000004491">
    <property type="component" value="Unassembled WGS sequence"/>
</dbReference>
<dbReference type="Gene3D" id="3.40.50.11750">
    <property type="entry name" value="HypD, alpha/beta domain 1"/>
    <property type="match status" value="1"/>
</dbReference>
<dbReference type="InterPro" id="IPR002780">
    <property type="entry name" value="Hyd_form_HypD"/>
</dbReference>
<dbReference type="PANTHER" id="PTHR30149:SF0">
    <property type="entry name" value="HYDROGENASE MATURATION FACTOR HYPD"/>
    <property type="match status" value="1"/>
</dbReference>
<keyword evidence="2" id="KW-1185">Reference proteome</keyword>
<reference evidence="1" key="1">
    <citation type="journal article" date="2011" name="ISME J.">
        <title>The endosymbionts of the deep-sea tubeworms Riftia pachyptila and Tevnia jerichonana share an identical physiology as revealed by proteogenomic analyses.</title>
        <authorList>
            <person name="Gardebrecht A."/>
            <person name="Markert S."/>
            <person name="Felbeck H."/>
            <person name="Thuermer A."/>
            <person name="Albrecht D."/>
            <person name="Wollherr A."/>
            <person name="Kabisch J."/>
            <person name="Lehmann R."/>
            <person name="Daniel R."/>
            <person name="Liesegang H."/>
            <person name="Hecker M."/>
            <person name="Sievert S.M."/>
            <person name="Schweder T."/>
        </authorList>
    </citation>
    <scope>NUCLEOTIDE SEQUENCE [LARGE SCALE GENOMIC DNA]</scope>
</reference>
<proteinExistence type="predicted"/>
<dbReference type="EMBL" id="AFOC01000025">
    <property type="protein sequence ID" value="EGV51831.1"/>
    <property type="molecule type" value="Genomic_DNA"/>
</dbReference>
<gene>
    <name evidence="1" type="primary">hypD'</name>
    <name evidence="1" type="ORF">Rifp1Sym_ax00190</name>
</gene>
<evidence type="ECO:0000313" key="2">
    <source>
        <dbReference type="Proteomes" id="UP000004491"/>
    </source>
</evidence>
<dbReference type="GO" id="GO:0051539">
    <property type="term" value="F:4 iron, 4 sulfur cluster binding"/>
    <property type="evidence" value="ECO:0007669"/>
    <property type="project" value="TreeGrafter"/>
</dbReference>
<dbReference type="AlphaFoldDB" id="G2DC21"/>
<dbReference type="PATRIC" id="fig|1048808.3.peg.1145"/>
<comment type="caution">
    <text evidence="1">The sequence shown here is derived from an EMBL/GenBank/DDBJ whole genome shotgun (WGS) entry which is preliminary data.</text>
</comment>
<name>G2DC21_9GAMM</name>
<sequence>MQSPAVGNPYITMPITAKQWLEQIRTLPLPKRVRIMNVCGGHERSITQAGLRAALPRNIELIPGPGCPVCVCPEEDVYQAIQAGTQRIGHPGGVWRHAAGAGECAEGSTPFAGSGPRRRR</sequence>
<dbReference type="Pfam" id="PF01924">
    <property type="entry name" value="HypD"/>
    <property type="match status" value="1"/>
</dbReference>
<evidence type="ECO:0000313" key="1">
    <source>
        <dbReference type="EMBL" id="EGV51831.1"/>
    </source>
</evidence>
<dbReference type="GO" id="GO:0051604">
    <property type="term" value="P:protein maturation"/>
    <property type="evidence" value="ECO:0007669"/>
    <property type="project" value="TreeGrafter"/>
</dbReference>
<dbReference type="InterPro" id="IPR042243">
    <property type="entry name" value="HypD_1"/>
</dbReference>
<dbReference type="GO" id="GO:0005506">
    <property type="term" value="F:iron ion binding"/>
    <property type="evidence" value="ECO:0007669"/>
    <property type="project" value="TreeGrafter"/>
</dbReference>
<dbReference type="PANTHER" id="PTHR30149">
    <property type="entry name" value="HYDROGENASE PROTEIN ASSEMBLY PROTEIN HYPD"/>
    <property type="match status" value="1"/>
</dbReference>
<protein>
    <submittedName>
        <fullName evidence="1">[NiFe] hydrogenase metallocenter assembly protein</fullName>
    </submittedName>
</protein>
<organism evidence="1 2">
    <name type="scientific">endosymbiont of Riftia pachyptila</name>
    <name type="common">vent Ph05</name>
    <dbReference type="NCBI Taxonomy" id="1048808"/>
    <lineage>
        <taxon>Bacteria</taxon>
        <taxon>Pseudomonadati</taxon>
        <taxon>Pseudomonadota</taxon>
        <taxon>Gammaproteobacteria</taxon>
        <taxon>sulfur-oxidizing symbionts</taxon>
    </lineage>
</organism>
<dbReference type="GO" id="GO:0070025">
    <property type="term" value="F:carbon monoxide binding"/>
    <property type="evidence" value="ECO:0007669"/>
    <property type="project" value="TreeGrafter"/>
</dbReference>
<accession>G2DC21</accession>